<protein>
    <submittedName>
        <fullName evidence="1">Uncharacterized protein</fullName>
    </submittedName>
</protein>
<proteinExistence type="predicted"/>
<sequence length="107" mass="12192">RGTISLHWISFSEKEEPADLLLFRTLPAANTFNLRWTSESEDETIPIWWGLLIDGQSKPDPKIDTATLLNIVNKFDHVNLEGTVAVEICVKTMCEVFKIVCDSERSR</sequence>
<dbReference type="EMBL" id="BTSY01000001">
    <property type="protein sequence ID" value="GMT11732.1"/>
    <property type="molecule type" value="Genomic_DNA"/>
</dbReference>
<evidence type="ECO:0000313" key="1">
    <source>
        <dbReference type="EMBL" id="GMT11732.1"/>
    </source>
</evidence>
<organism evidence="1 2">
    <name type="scientific">Pristionchus fissidentatus</name>
    <dbReference type="NCBI Taxonomy" id="1538716"/>
    <lineage>
        <taxon>Eukaryota</taxon>
        <taxon>Metazoa</taxon>
        <taxon>Ecdysozoa</taxon>
        <taxon>Nematoda</taxon>
        <taxon>Chromadorea</taxon>
        <taxon>Rhabditida</taxon>
        <taxon>Rhabditina</taxon>
        <taxon>Diplogasteromorpha</taxon>
        <taxon>Diplogasteroidea</taxon>
        <taxon>Neodiplogasteridae</taxon>
        <taxon>Pristionchus</taxon>
    </lineage>
</organism>
<accession>A0AAV5UYS3</accession>
<reference evidence="1" key="1">
    <citation type="submission" date="2023-10" db="EMBL/GenBank/DDBJ databases">
        <title>Genome assembly of Pristionchus species.</title>
        <authorList>
            <person name="Yoshida K."/>
            <person name="Sommer R.J."/>
        </authorList>
    </citation>
    <scope>NUCLEOTIDE SEQUENCE</scope>
    <source>
        <strain evidence="1">RS5133</strain>
    </source>
</reference>
<dbReference type="AlphaFoldDB" id="A0AAV5UYS3"/>
<feature type="non-terminal residue" evidence="1">
    <location>
        <position position="1"/>
    </location>
</feature>
<keyword evidence="2" id="KW-1185">Reference proteome</keyword>
<feature type="non-terminal residue" evidence="1">
    <location>
        <position position="107"/>
    </location>
</feature>
<gene>
    <name evidence="1" type="ORF">PFISCL1PPCAC_3029</name>
</gene>
<dbReference type="Proteomes" id="UP001432322">
    <property type="component" value="Unassembled WGS sequence"/>
</dbReference>
<evidence type="ECO:0000313" key="2">
    <source>
        <dbReference type="Proteomes" id="UP001432322"/>
    </source>
</evidence>
<name>A0AAV5UYS3_9BILA</name>
<comment type="caution">
    <text evidence="1">The sequence shown here is derived from an EMBL/GenBank/DDBJ whole genome shotgun (WGS) entry which is preliminary data.</text>
</comment>